<protein>
    <submittedName>
        <fullName evidence="1">Uncharacterized protein</fullName>
    </submittedName>
</protein>
<evidence type="ECO:0000313" key="1">
    <source>
        <dbReference type="EMBL" id="KRX50596.1"/>
    </source>
</evidence>
<gene>
    <name evidence="1" type="ORF">T05_3121</name>
</gene>
<dbReference type="Proteomes" id="UP000055048">
    <property type="component" value="Unassembled WGS sequence"/>
</dbReference>
<keyword evidence="2" id="KW-1185">Reference proteome</keyword>
<accession>A0A0V0UGL7</accession>
<name>A0A0V0UGL7_9BILA</name>
<comment type="caution">
    <text evidence="1">The sequence shown here is derived from an EMBL/GenBank/DDBJ whole genome shotgun (WGS) entry which is preliminary data.</text>
</comment>
<dbReference type="AlphaFoldDB" id="A0A0V0UGL7"/>
<evidence type="ECO:0000313" key="2">
    <source>
        <dbReference type="Proteomes" id="UP000055048"/>
    </source>
</evidence>
<reference evidence="1 2" key="1">
    <citation type="submission" date="2015-01" db="EMBL/GenBank/DDBJ databases">
        <title>Evolution of Trichinella species and genotypes.</title>
        <authorList>
            <person name="Korhonen P.K."/>
            <person name="Edoardo P."/>
            <person name="Giuseppe L.R."/>
            <person name="Gasser R.B."/>
        </authorList>
    </citation>
    <scope>NUCLEOTIDE SEQUENCE [LARGE SCALE GENOMIC DNA]</scope>
    <source>
        <strain evidence="1">ISS417</strain>
    </source>
</reference>
<organism evidence="1 2">
    <name type="scientific">Trichinella murrelli</name>
    <dbReference type="NCBI Taxonomy" id="144512"/>
    <lineage>
        <taxon>Eukaryota</taxon>
        <taxon>Metazoa</taxon>
        <taxon>Ecdysozoa</taxon>
        <taxon>Nematoda</taxon>
        <taxon>Enoplea</taxon>
        <taxon>Dorylaimia</taxon>
        <taxon>Trichinellida</taxon>
        <taxon>Trichinellidae</taxon>
        <taxon>Trichinella</taxon>
    </lineage>
</organism>
<dbReference type="EMBL" id="JYDJ01000005">
    <property type="protein sequence ID" value="KRX50596.1"/>
    <property type="molecule type" value="Genomic_DNA"/>
</dbReference>
<sequence length="75" mass="9107">MIHHDLEEHQQKRWTRRREDAYVDIYMTSTFQYLRLVVIKKKATSAFRSSAVRLSRITTLRVCCTCKYVKHIFNK</sequence>
<proteinExistence type="predicted"/>